<proteinExistence type="predicted"/>
<protein>
    <submittedName>
        <fullName evidence="1">Uncharacterized protein</fullName>
    </submittedName>
</protein>
<comment type="caution">
    <text evidence="1">The sequence shown here is derived from an EMBL/GenBank/DDBJ whole genome shotgun (WGS) entry which is preliminary data.</text>
</comment>
<dbReference type="Proteomes" id="UP001153069">
    <property type="component" value="Unassembled WGS sequence"/>
</dbReference>
<dbReference type="AlphaFoldDB" id="A0A9N8ERF2"/>
<accession>A0A9N8ERF2</accession>
<keyword evidence="2" id="KW-1185">Reference proteome</keyword>
<reference evidence="1" key="1">
    <citation type="submission" date="2020-06" db="EMBL/GenBank/DDBJ databases">
        <authorList>
            <consortium name="Plant Systems Biology data submission"/>
        </authorList>
    </citation>
    <scope>NUCLEOTIDE SEQUENCE</scope>
    <source>
        <strain evidence="1">D6</strain>
    </source>
</reference>
<dbReference type="EMBL" id="CAICTM010001670">
    <property type="protein sequence ID" value="CAB9525408.1"/>
    <property type="molecule type" value="Genomic_DNA"/>
</dbReference>
<evidence type="ECO:0000313" key="1">
    <source>
        <dbReference type="EMBL" id="CAB9525408.1"/>
    </source>
</evidence>
<sequence length="538" mass="60074">MVCTPVLAKLLVDYVCKLRPKEEAMWWANEECFLDLCMAQAREEPLADVLIKHSIIPRNLLLADGASVQMQGPEGRKKSEKSYFRRWKDASWQNRGWEEAKKVYSVGSPLQGDASKVVLQGDSVLVVNGLRGELKPAHIVDTKASEGLPFSAPALHTLIQFDSSKKVYAVLTETIQDSCTPLAGEGGLRRSRRTTAKKVECQKILSPNVVPTVAIMSKGPGNLPPLYFNVFFTNVVFKSVRLNQDHTVTLQEYRSGWEVEVSPSYLQEVLLAPRSFMKEMEASVGQFLRLPVSSRPNNVAASIPSDVTAEESSKVEAVISVKSKETTAGQQEGLLHPTKAQSVQVRSTTSFSGGHTPWSSVDVEFQQNQHEWHCVKDSLANTFWVHGKMTEDVKIQEFAKKGVFELDIPNDAAVGGMTIHKVNAGIQKSLGLRLVKLDHETFNPLHGATWKRTVKEGDASEPLPLFVVVEPFSVDFHSAMGLRSCPRSARRKGRESHLFVPLLQWLKMVAQEMLHFQFDWKWHHDIALCLRGRQVGAK</sequence>
<name>A0A9N8ERF2_9STRA</name>
<evidence type="ECO:0000313" key="2">
    <source>
        <dbReference type="Proteomes" id="UP001153069"/>
    </source>
</evidence>
<organism evidence="1 2">
    <name type="scientific">Seminavis robusta</name>
    <dbReference type="NCBI Taxonomy" id="568900"/>
    <lineage>
        <taxon>Eukaryota</taxon>
        <taxon>Sar</taxon>
        <taxon>Stramenopiles</taxon>
        <taxon>Ochrophyta</taxon>
        <taxon>Bacillariophyta</taxon>
        <taxon>Bacillariophyceae</taxon>
        <taxon>Bacillariophycidae</taxon>
        <taxon>Naviculales</taxon>
        <taxon>Naviculaceae</taxon>
        <taxon>Seminavis</taxon>
    </lineage>
</organism>
<gene>
    <name evidence="1" type="ORF">SEMRO_1672_G290170.1</name>
</gene>